<evidence type="ECO:0000259" key="3">
    <source>
        <dbReference type="Pfam" id="PF19077"/>
    </source>
</evidence>
<keyword evidence="6" id="KW-1185">Reference proteome</keyword>
<evidence type="ECO:0008006" key="7">
    <source>
        <dbReference type="Google" id="ProtNLM"/>
    </source>
</evidence>
<dbReference type="RefSeq" id="WP_116687176.1">
    <property type="nucleotide sequence ID" value="NZ_CAWNYD010000004.1"/>
</dbReference>
<feature type="domain" description="Bacterial Ig-like" evidence="4">
    <location>
        <begin position="2781"/>
        <end position="2861"/>
    </location>
</feature>
<dbReference type="InterPro" id="IPR013783">
    <property type="entry name" value="Ig-like_fold"/>
</dbReference>
<feature type="domain" description="Bacterial Ig-like" evidence="4">
    <location>
        <begin position="2581"/>
        <end position="2664"/>
    </location>
</feature>
<feature type="compositionally biased region" description="Acidic residues" evidence="1">
    <location>
        <begin position="108"/>
        <end position="118"/>
    </location>
</feature>
<dbReference type="InterPro" id="IPR036278">
    <property type="entry name" value="Sialidase_sf"/>
</dbReference>
<name>A0A2V1GZP1_9GAMM</name>
<reference evidence="5 6" key="1">
    <citation type="submission" date="2018-04" db="EMBL/GenBank/DDBJ databases">
        <title>Thalassorhabdus spongiae gen. nov., sp. nov., isolated from a marine sponge in South-West Iceland.</title>
        <authorList>
            <person name="Knobloch S."/>
            <person name="Daussin A."/>
            <person name="Johannsson R."/>
            <person name="Marteinsson V.T."/>
        </authorList>
    </citation>
    <scope>NUCLEOTIDE SEQUENCE [LARGE SCALE GENOMIC DNA]</scope>
    <source>
        <strain evidence="5 6">Hp12</strain>
    </source>
</reference>
<evidence type="ECO:0000313" key="5">
    <source>
        <dbReference type="EMBL" id="PVZ68791.1"/>
    </source>
</evidence>
<dbReference type="Pfam" id="PF17936">
    <property type="entry name" value="Big_6"/>
    <property type="match status" value="1"/>
</dbReference>
<comment type="caution">
    <text evidence="5">The sequence shown here is derived from an EMBL/GenBank/DDBJ whole genome shotgun (WGS) entry which is preliminary data.</text>
</comment>
<dbReference type="NCBIfam" id="NF033510">
    <property type="entry name" value="Ca_tandemer"/>
    <property type="match status" value="1"/>
</dbReference>
<feature type="domain" description="Bacterial Ig" evidence="2">
    <location>
        <begin position="214"/>
        <end position="273"/>
    </location>
</feature>
<dbReference type="EMBL" id="QDDL01000004">
    <property type="protein sequence ID" value="PVZ68791.1"/>
    <property type="molecule type" value="Genomic_DNA"/>
</dbReference>
<feature type="region of interest" description="Disordered" evidence="1">
    <location>
        <begin position="106"/>
        <end position="129"/>
    </location>
</feature>
<feature type="domain" description="Bacterial Ig-like" evidence="3">
    <location>
        <begin position="2224"/>
        <end position="2303"/>
    </location>
</feature>
<feature type="domain" description="Bacterial Ig-like" evidence="3">
    <location>
        <begin position="1909"/>
        <end position="1988"/>
    </location>
</feature>
<evidence type="ECO:0000259" key="2">
    <source>
        <dbReference type="Pfam" id="PF17936"/>
    </source>
</evidence>
<feature type="region of interest" description="Disordered" evidence="1">
    <location>
        <begin position="3006"/>
        <end position="3026"/>
    </location>
</feature>
<feature type="domain" description="Bacterial Ig-like" evidence="3">
    <location>
        <begin position="867"/>
        <end position="949"/>
    </location>
</feature>
<dbReference type="Gene3D" id="2.60.40.10">
    <property type="entry name" value="Immunoglobulins"/>
    <property type="match status" value="17"/>
</dbReference>
<dbReference type="InterPro" id="IPR044048">
    <property type="entry name" value="Big_12"/>
</dbReference>
<dbReference type="OrthoDB" id="8884034at2"/>
<sequence length="3157" mass="336227">MTVEFSRNGQKITIGSEVIVQLGDQIHLPENQENLNIKVQGDDLILTLDSGEVIIFRSAVPLLATNDFQIMLGSEQLIISGKGDAQQLIVRAAGSEDNLETAVSVLDTEADETTSLDETTEHDPSDEKPIVETAEADIDAQSNSESSEKFQSVIGASRFSVSAVMPEINNPADLIASQSTDSRRTSSTATISDASLPTPVPDIYPVTSIPDPLVILSSNGQVISGQAEAGAIISVFLVGANTAYAEATVDATGQWQIQFDTALEHQTQIQVVANINGQSVYAQQAVQIDAEALAPRVVLANDSGSSANDLLTNDGQLQLAGLEPGALVEYSLDGQSWSEQYQPQAGENQVYVRQTDISGNISPINSITFNLDQTAAPANLQIELITDSGVSLADQLTQSALLQVANQESNAEIQFSLTGNVGDWSSQQPDVNGALADGQHTIYVRQIDPAGNASTAQSIQITKDTNAAAPQLSATNGNLNVVAEDAATIEYRLPGGEWVNSFSPVEGENRVEVRQIDGAGNISAIQSITFVRDTIAPESNLNIQLENDSGNSSSDRISNNGQLNISGAEIDAEIQFSIDGATWSTEQPQNLDDGEHTIYVRQVDLAGNASVAQTVTFTLDSRAENNLNIELINDSGRFNSDLITNNGQLTVTGAEAGAEIQFSLNGTDWTTTQPDLADGQHTIFVRQVDVSGNPSDLQSITFTKDTAAPTAPEVVLVSNDLRVTAETGATIEYRLNGGEWIDSFTAVEGQNNVEIRQTDAAGNISEVTTQSFVKDTTLPTSNLNIQLVEGSGMGTADLITNNSQLNVIGAEAGATIEYSIDGIDWSTDQPQNLADGSHTVYVRQVDQAGNASQPQSISFIKDTTAANNLNIQLTEDTGSSSSDLITSQTELTVTGVEAGATVEYSADGLNWSVEQPQNLADGSQTIYVRQIDIAGNISEPQSIDITVDTTAPAAPSWDATGGELIVNNAAGSIVEYSTDNGVNWQASYSEVEGDNTLQIRTIDVAGNASNPIVVSFVRDTTAPNINLSIQLADDSGRSNSDLITNNSQLNVSGEEAGAEIQFSLNGTDWTTTQPDLADGQHTIFVRQVDVSGNPSDPQSITFTKDTAAPTAPEVVLVSNDLRVTAETGATVEYRLNGGEWIDSFTAVEGQNNVEIRQTDAAGNISEVTTQSFVKDTTLPTSNLNIQLVEGSGMGTADLITNNSQLNVIGAETGATIEYSIDGIDWSTDQPQNLADGSHTVYVRQVDQAGNASQPQSISFIKDTTAANNLNIQLTEDTGSSSSDLITSQTELTVTGVEAGATVEYSADGLNWSVEQPQNLADGSQTIYVRQVDVAGNISEPQSISFTKDTAAPTAPEVVLVSNDLQVTAETGATVEYRLNGGEWIDSFTAVEGQNNVEIRQTDAAGNISEVTTQSFVRDTTPPANNLNVELTEDTGSSSSDLITSQTELTVTGAEAGAEIQFSLNGTDWTTTQPDLADGQHTIFVRQVDVSGNPSDPQSITFTKDTAVPTAPEVVLVSNDLRVTAESGATVEYRLNGGEWIDSFTAVEGQNNVEIRQTDAAGNISEVTTQSFVKDTTLPTSNLNIQLVEGSGMGTADLITNNSQLNVIGAEAGATIEYSIDGIDWSTDQPQNLADGSHTVYVRQVDQAGNASQPQSISFIKDTTAANDLNIQLTEDTGSSSSDLITSQTELTVTGAEASAEIQFSLNGTDWTTTQLDLADGQHTIFVRQVDVSGNPSDPQSITFTKDTAAPTAPEVVLVSNDLQVTAEIGATVEYRLNGGEWIDSFTAVEGQNNVEIRQTDAAGNISEVTTQSFVRDTTPPADNLNIQLAEDTGINGDLISQNGLLNITGAETDAIIQFSLNGTDWTTTQPELASGEHTIFVRQMDQAGNPSDPQQISFTKDTTAANDLNIQLTEDTGSSSSDLITSQTELTVTGVEAGATVEYSADGLNWSVEQPQNLADGSQTIYVRQVDVAGNISEPQSIDITVDTTAPAAPSWSVINGELVVSTQENATVLYSTDNGASWQSNYIEVEGQNNLQVRYIDTAGNVSNSVGVSFVRDTIAPETPLNIQLADDSGRFNSDLITNNSQLNVSGEEAGAEIQFSLNGTDWTTTQPDLADGQHTIFVRQVDIAGNISEPQSIDITVDTTAPAAPSWSVINGELVVSTQENATVLYSTDNGASWQSNYIEVEGQNNLQVRYIDTAGNVSNSVGVSFVRDTIAPETPLNIQLADDSGRSNSDLITNNSQLNVSGEEAGAEIQFSLNGTDWTASQPQNLDDGQHTIFVRQVDAADNASIAQEITFMLDTSAPDAPEVVLVNGDLEVTAETGATVEYRLNGGEWSSSFTTVEGQNNVEVRQIDVAGNTSVSKQIDFSVVPEEPIEVSIAADPVQVGQEGTVIITFDQPVDGLTIDDIQLSNASGVSLSNLQQIGPGKFSVTISAQNIGEIEFSLPAGSVSGNGQQSNQEESFVISVRNEIIKPFFDDFSISVPTENNEPHIIYVGFNEQVSGLTKDGIIINQGRIGEVSQNGQYGFSIEFYPDQYGSGALQINFKDNAVVDSAGNGNETLAQPITRTIVGAPLQLESIDISDNGFSGFQPKIVTFTFDQKVTDFDAGDLRISNAELSNLQSDDGIVWTATITPISTENITITLDGNRIHGEQNNNNQATSETFVVSEPTQPSVIVEYPDLANGIMPFTVDLYFDKAIDLTSSQFSINGTANGSVTDLVRVSDDYYQLVITPAQVGTVTIDITDGLIANENEALNQTLEVIADSSNPEITDFYFNQTETSDYVDLLTVVFNEAVKDFTLDDLQITNAVVTSFQQSPYNQNVYIIHFDPLATGDITVTLKEGAVEDTSGNTNLEQTISTTIDSLPEGYQPPEVLERNSATFTVDYQKKQWPDEAFETDADGLVNEVVFELKEIDSNNQLAVTFHQMPDDFSLDNIRVENGVAGEPELSEISDSGIVYLIPITANGQGDIVVSLNNVVIDDQPVDATTSIAESEFPELLNNVQADDGQTNQEQSRDAQANQLPTNETDVVEPSTAENVNVVDSVSAFLLLDQLDSLVIDNLVIDSASNALDANTPLLVDMLQPQSESLDQLLSATNAVESNLSVLMTQSTGNLQAMANQAETMSGDQLQPVVNDSLQVFLSSGSTLLTELESHASAE</sequence>
<dbReference type="Proteomes" id="UP000244906">
    <property type="component" value="Unassembled WGS sequence"/>
</dbReference>
<feature type="domain" description="Bacterial Ig-like" evidence="3">
    <location>
        <begin position="1425"/>
        <end position="1505"/>
    </location>
</feature>
<protein>
    <recommendedName>
        <fullName evidence="7">Ig-like domain-containing protein</fullName>
    </recommendedName>
</protein>
<dbReference type="Pfam" id="PF19077">
    <property type="entry name" value="Big_13"/>
    <property type="match status" value="8"/>
</dbReference>
<evidence type="ECO:0000259" key="4">
    <source>
        <dbReference type="Pfam" id="PF19078"/>
    </source>
</evidence>
<feature type="domain" description="Bacterial Ig-like" evidence="3">
    <location>
        <begin position="540"/>
        <end position="620"/>
    </location>
</feature>
<feature type="domain" description="Bacterial Ig-like" evidence="3">
    <location>
        <begin position="1267"/>
        <end position="1349"/>
    </location>
</feature>
<dbReference type="InterPro" id="IPR041498">
    <property type="entry name" value="Big_6"/>
</dbReference>
<evidence type="ECO:0000256" key="1">
    <source>
        <dbReference type="SAM" id="MobiDB-lite"/>
    </source>
</evidence>
<dbReference type="PANTHER" id="PTHR34677:SF3">
    <property type="entry name" value="BACTERIAL IG-LIKE DOMAIN-CONTAINING PROTEIN"/>
    <property type="match status" value="1"/>
</dbReference>
<feature type="compositionally biased region" description="Basic and acidic residues" evidence="1">
    <location>
        <begin position="119"/>
        <end position="129"/>
    </location>
</feature>
<accession>A0A2V1GZP1</accession>
<dbReference type="InterPro" id="IPR044016">
    <property type="entry name" value="Big_13"/>
</dbReference>
<dbReference type="SUPFAM" id="SSF50939">
    <property type="entry name" value="Sialidases"/>
    <property type="match status" value="1"/>
</dbReference>
<dbReference type="PANTHER" id="PTHR34677">
    <property type="match status" value="1"/>
</dbReference>
<feature type="domain" description="Bacterial Ig-like" evidence="3">
    <location>
        <begin position="2067"/>
        <end position="2145"/>
    </location>
</feature>
<proteinExistence type="predicted"/>
<dbReference type="Pfam" id="PF19078">
    <property type="entry name" value="Big_12"/>
    <property type="match status" value="2"/>
</dbReference>
<gene>
    <name evidence="5" type="ORF">DC094_11070</name>
</gene>
<organism evidence="5 6">
    <name type="scientific">Pelagibaculum spongiae</name>
    <dbReference type="NCBI Taxonomy" id="2080658"/>
    <lineage>
        <taxon>Bacteria</taxon>
        <taxon>Pseudomonadati</taxon>
        <taxon>Pseudomonadota</taxon>
        <taxon>Gammaproteobacteria</taxon>
        <taxon>Oceanospirillales</taxon>
        <taxon>Pelagibaculum</taxon>
    </lineage>
</organism>
<feature type="compositionally biased region" description="Low complexity" evidence="1">
    <location>
        <begin position="176"/>
        <end position="194"/>
    </location>
</feature>
<feature type="domain" description="Bacterial Ig-like" evidence="3">
    <location>
        <begin position="1024"/>
        <end position="1106"/>
    </location>
</feature>
<evidence type="ECO:0000313" key="6">
    <source>
        <dbReference type="Proteomes" id="UP000244906"/>
    </source>
</evidence>
<feature type="region of interest" description="Disordered" evidence="1">
    <location>
        <begin position="173"/>
        <end position="194"/>
    </location>
</feature>